<keyword evidence="7" id="KW-0472">Membrane</keyword>
<evidence type="ECO:0000256" key="1">
    <source>
        <dbReference type="ARBA" id="ARBA00000085"/>
    </source>
</evidence>
<comment type="catalytic activity">
    <reaction evidence="1">
        <text>ATP + protein L-histidine = ADP + protein N-phospho-L-histidine.</text>
        <dbReference type="EC" id="2.7.13.3"/>
    </reaction>
</comment>
<dbReference type="GO" id="GO:0004721">
    <property type="term" value="F:phosphoprotein phosphatase activity"/>
    <property type="evidence" value="ECO:0007669"/>
    <property type="project" value="TreeGrafter"/>
</dbReference>
<gene>
    <name evidence="10" type="ORF">COX06_03210</name>
</gene>
<dbReference type="PANTHER" id="PTHR45453">
    <property type="entry name" value="PHOSPHATE REGULON SENSOR PROTEIN PHOR"/>
    <property type="match status" value="1"/>
</dbReference>
<dbReference type="Proteomes" id="UP000229794">
    <property type="component" value="Unassembled WGS sequence"/>
</dbReference>
<dbReference type="InterPro" id="IPR036890">
    <property type="entry name" value="HATPase_C_sf"/>
</dbReference>
<feature type="domain" description="PAS" evidence="9">
    <location>
        <begin position="16"/>
        <end position="64"/>
    </location>
</feature>
<dbReference type="FunFam" id="3.30.565.10:FF:000006">
    <property type="entry name" value="Sensor histidine kinase WalK"/>
    <property type="match status" value="1"/>
</dbReference>
<dbReference type="EMBL" id="PCST01000042">
    <property type="protein sequence ID" value="PIP55432.1"/>
    <property type="molecule type" value="Genomic_DNA"/>
</dbReference>
<dbReference type="SMART" id="SM00091">
    <property type="entry name" value="PAS"/>
    <property type="match status" value="1"/>
</dbReference>
<accession>A0A2H0BCN1</accession>
<dbReference type="PROSITE" id="PS50109">
    <property type="entry name" value="HIS_KIN"/>
    <property type="match status" value="1"/>
</dbReference>
<evidence type="ECO:0000256" key="7">
    <source>
        <dbReference type="ARBA" id="ARBA00023136"/>
    </source>
</evidence>
<dbReference type="AlphaFoldDB" id="A0A2H0BCN1"/>
<dbReference type="Gene3D" id="3.30.565.10">
    <property type="entry name" value="Histidine kinase-like ATPase, C-terminal domain"/>
    <property type="match status" value="1"/>
</dbReference>
<dbReference type="InterPro" id="IPR004358">
    <property type="entry name" value="Sig_transdc_His_kin-like_C"/>
</dbReference>
<dbReference type="InterPro" id="IPR003661">
    <property type="entry name" value="HisK_dim/P_dom"/>
</dbReference>
<feature type="domain" description="Histidine kinase" evidence="8">
    <location>
        <begin position="156"/>
        <end position="374"/>
    </location>
</feature>
<dbReference type="CDD" id="cd00130">
    <property type="entry name" value="PAS"/>
    <property type="match status" value="1"/>
</dbReference>
<proteinExistence type="predicted"/>
<evidence type="ECO:0000256" key="6">
    <source>
        <dbReference type="ARBA" id="ARBA00023012"/>
    </source>
</evidence>
<comment type="caution">
    <text evidence="10">The sequence shown here is derived from an EMBL/GenBank/DDBJ whole genome shotgun (WGS) entry which is preliminary data.</text>
</comment>
<dbReference type="SUPFAM" id="SSF55785">
    <property type="entry name" value="PYP-like sensor domain (PAS domain)"/>
    <property type="match status" value="1"/>
</dbReference>
<dbReference type="Pfam" id="PF13426">
    <property type="entry name" value="PAS_9"/>
    <property type="match status" value="1"/>
</dbReference>
<dbReference type="SMART" id="SM00387">
    <property type="entry name" value="HATPase_c"/>
    <property type="match status" value="1"/>
</dbReference>
<keyword evidence="4" id="KW-0808">Transferase</keyword>
<dbReference type="CDD" id="cd00082">
    <property type="entry name" value="HisKA"/>
    <property type="match status" value="1"/>
</dbReference>
<evidence type="ECO:0000256" key="3">
    <source>
        <dbReference type="ARBA" id="ARBA00022553"/>
    </source>
</evidence>
<keyword evidence="3" id="KW-0597">Phosphoprotein</keyword>
<dbReference type="SMART" id="SM00388">
    <property type="entry name" value="HisKA"/>
    <property type="match status" value="1"/>
</dbReference>
<dbReference type="PROSITE" id="PS50112">
    <property type="entry name" value="PAS"/>
    <property type="match status" value="1"/>
</dbReference>
<evidence type="ECO:0000256" key="4">
    <source>
        <dbReference type="ARBA" id="ARBA00022679"/>
    </source>
</evidence>
<evidence type="ECO:0000259" key="9">
    <source>
        <dbReference type="PROSITE" id="PS50112"/>
    </source>
</evidence>
<name>A0A2H0BCN1_9BACT</name>
<dbReference type="Pfam" id="PF02518">
    <property type="entry name" value="HATPase_c"/>
    <property type="match status" value="1"/>
</dbReference>
<dbReference type="InterPro" id="IPR035965">
    <property type="entry name" value="PAS-like_dom_sf"/>
</dbReference>
<evidence type="ECO:0000313" key="11">
    <source>
        <dbReference type="Proteomes" id="UP000229794"/>
    </source>
</evidence>
<dbReference type="GO" id="GO:0016036">
    <property type="term" value="P:cellular response to phosphate starvation"/>
    <property type="evidence" value="ECO:0007669"/>
    <property type="project" value="TreeGrafter"/>
</dbReference>
<dbReference type="InterPro" id="IPR003594">
    <property type="entry name" value="HATPase_dom"/>
</dbReference>
<dbReference type="Pfam" id="PF00512">
    <property type="entry name" value="HisKA"/>
    <property type="match status" value="1"/>
</dbReference>
<protein>
    <recommendedName>
        <fullName evidence="2">histidine kinase</fullName>
        <ecNumber evidence="2">2.7.13.3</ecNumber>
    </recommendedName>
</protein>
<dbReference type="SUPFAM" id="SSF47384">
    <property type="entry name" value="Homodimeric domain of signal transducing histidine kinase"/>
    <property type="match status" value="1"/>
</dbReference>
<dbReference type="InterPro" id="IPR050351">
    <property type="entry name" value="BphY/WalK/GraS-like"/>
</dbReference>
<dbReference type="PANTHER" id="PTHR45453:SF1">
    <property type="entry name" value="PHOSPHATE REGULON SENSOR PROTEIN PHOR"/>
    <property type="match status" value="1"/>
</dbReference>
<dbReference type="Gene3D" id="1.10.287.130">
    <property type="match status" value="1"/>
</dbReference>
<evidence type="ECO:0000313" key="10">
    <source>
        <dbReference type="EMBL" id="PIP55432.1"/>
    </source>
</evidence>
<dbReference type="CDD" id="cd00075">
    <property type="entry name" value="HATPase"/>
    <property type="match status" value="1"/>
</dbReference>
<dbReference type="NCBIfam" id="TIGR00229">
    <property type="entry name" value="sensory_box"/>
    <property type="match status" value="1"/>
</dbReference>
<dbReference type="InterPro" id="IPR005467">
    <property type="entry name" value="His_kinase_dom"/>
</dbReference>
<evidence type="ECO:0000256" key="5">
    <source>
        <dbReference type="ARBA" id="ARBA00022777"/>
    </source>
</evidence>
<keyword evidence="6" id="KW-0902">Two-component regulatory system</keyword>
<evidence type="ECO:0000256" key="2">
    <source>
        <dbReference type="ARBA" id="ARBA00012438"/>
    </source>
</evidence>
<dbReference type="InterPro" id="IPR000014">
    <property type="entry name" value="PAS"/>
</dbReference>
<dbReference type="InterPro" id="IPR036097">
    <property type="entry name" value="HisK_dim/P_sf"/>
</dbReference>
<sequence length="379" mass="42612">MSKKPEDNVVKKMTESEVKYRRLFESAHDGILILDSETGQITDANPYLENLLGYTNKELLNKKLWEVGAFKNMKTSRDVFKIIQNKGFVRYEDLPLEAKNGRLIDVEFVSNSYVAGGVLVVQCNIRDITEHKRVDLIKETKRLLEEERIKVKSIADAIHEFRTPLAIIKGNADMVLKGRGKNKKSPTSAFKAIDYEIKHLSNILTDLSLITSQAWELKSRIAYEKINLKSLIAIVVKRGKALSYKKNISLTVGKIPNIIILGDKIYLEKMLLNLVKNSILYSHQNSHVKIDAKKSGHSIVINVTDNGIGISEEDLPHVFERFYRVDKFHRSGGNSIGLGLAIVKWIAEIHGGEVSAKSVKDGGSVFSVTLPIIKAPQDY</sequence>
<dbReference type="SUPFAM" id="SSF55874">
    <property type="entry name" value="ATPase domain of HSP90 chaperone/DNA topoisomerase II/histidine kinase"/>
    <property type="match status" value="1"/>
</dbReference>
<dbReference type="GO" id="GO:0000155">
    <property type="term" value="F:phosphorelay sensor kinase activity"/>
    <property type="evidence" value="ECO:0007669"/>
    <property type="project" value="InterPro"/>
</dbReference>
<dbReference type="EC" id="2.7.13.3" evidence="2"/>
<dbReference type="Gene3D" id="3.30.450.20">
    <property type="entry name" value="PAS domain"/>
    <property type="match status" value="1"/>
</dbReference>
<keyword evidence="5" id="KW-0418">Kinase</keyword>
<dbReference type="PRINTS" id="PR00344">
    <property type="entry name" value="BCTRLSENSOR"/>
</dbReference>
<organism evidence="10 11">
    <name type="scientific">Candidatus Zambryskibacteria bacterium CG22_combo_CG10-13_8_21_14_all_42_17</name>
    <dbReference type="NCBI Taxonomy" id="1975118"/>
    <lineage>
        <taxon>Bacteria</taxon>
        <taxon>Candidatus Zambryskiibacteriota</taxon>
    </lineage>
</organism>
<reference evidence="10 11" key="1">
    <citation type="submission" date="2017-09" db="EMBL/GenBank/DDBJ databases">
        <title>Depth-based differentiation of microbial function through sediment-hosted aquifers and enrichment of novel symbionts in the deep terrestrial subsurface.</title>
        <authorList>
            <person name="Probst A.J."/>
            <person name="Ladd B."/>
            <person name="Jarett J.K."/>
            <person name="Geller-Mcgrath D.E."/>
            <person name="Sieber C.M."/>
            <person name="Emerson J.B."/>
            <person name="Anantharaman K."/>
            <person name="Thomas B.C."/>
            <person name="Malmstrom R."/>
            <person name="Stieglmeier M."/>
            <person name="Klingl A."/>
            <person name="Woyke T."/>
            <person name="Ryan C.M."/>
            <person name="Banfield J.F."/>
        </authorList>
    </citation>
    <scope>NUCLEOTIDE SEQUENCE [LARGE SCALE GENOMIC DNA]</scope>
    <source>
        <strain evidence="10">CG22_combo_CG10-13_8_21_14_all_42_17</strain>
    </source>
</reference>
<dbReference type="GO" id="GO:0005886">
    <property type="term" value="C:plasma membrane"/>
    <property type="evidence" value="ECO:0007669"/>
    <property type="project" value="TreeGrafter"/>
</dbReference>
<evidence type="ECO:0000259" key="8">
    <source>
        <dbReference type="PROSITE" id="PS50109"/>
    </source>
</evidence>